<keyword evidence="1" id="KW-1133">Transmembrane helix</keyword>
<gene>
    <name evidence="2" type="ORF">H6G06_05110</name>
</gene>
<dbReference type="RefSeq" id="WP_190557702.1">
    <property type="nucleotide sequence ID" value="NZ_JACJQU010000002.1"/>
</dbReference>
<protein>
    <submittedName>
        <fullName evidence="2">Uncharacterized protein</fullName>
    </submittedName>
</protein>
<dbReference type="AlphaFoldDB" id="A0A926WDZ9"/>
<keyword evidence="3" id="KW-1185">Reference proteome</keyword>
<reference evidence="3" key="1">
    <citation type="journal article" date="2020" name="ISME J.">
        <title>Comparative genomics reveals insights into cyanobacterial evolution and habitat adaptation.</title>
        <authorList>
            <person name="Chen M.Y."/>
            <person name="Teng W.K."/>
            <person name="Zhao L."/>
            <person name="Hu C.X."/>
            <person name="Zhou Y.K."/>
            <person name="Han B.P."/>
            <person name="Song L.R."/>
            <person name="Shu W.S."/>
        </authorList>
    </citation>
    <scope>NUCLEOTIDE SEQUENCE [LARGE SCALE GENOMIC DNA]</scope>
    <source>
        <strain evidence="3">FACHB-251</strain>
    </source>
</reference>
<dbReference type="EMBL" id="JACJQU010000002">
    <property type="protein sequence ID" value="MBD2292876.1"/>
    <property type="molecule type" value="Genomic_DNA"/>
</dbReference>
<evidence type="ECO:0000256" key="1">
    <source>
        <dbReference type="SAM" id="Phobius"/>
    </source>
</evidence>
<name>A0A926WDZ9_9NOST</name>
<evidence type="ECO:0000313" key="3">
    <source>
        <dbReference type="Proteomes" id="UP000662185"/>
    </source>
</evidence>
<organism evidence="2 3">
    <name type="scientific">Anabaena sphaerica FACHB-251</name>
    <dbReference type="NCBI Taxonomy" id="2692883"/>
    <lineage>
        <taxon>Bacteria</taxon>
        <taxon>Bacillati</taxon>
        <taxon>Cyanobacteriota</taxon>
        <taxon>Cyanophyceae</taxon>
        <taxon>Nostocales</taxon>
        <taxon>Nostocaceae</taxon>
        <taxon>Anabaena</taxon>
    </lineage>
</organism>
<accession>A0A926WDZ9</accession>
<evidence type="ECO:0000313" key="2">
    <source>
        <dbReference type="EMBL" id="MBD2292876.1"/>
    </source>
</evidence>
<comment type="caution">
    <text evidence="2">The sequence shown here is derived from an EMBL/GenBank/DDBJ whole genome shotgun (WGS) entry which is preliminary data.</text>
</comment>
<proteinExistence type="predicted"/>
<keyword evidence="1" id="KW-0472">Membrane</keyword>
<dbReference type="Proteomes" id="UP000662185">
    <property type="component" value="Unassembled WGS sequence"/>
</dbReference>
<keyword evidence="1" id="KW-0812">Transmembrane</keyword>
<sequence length="71" mass="8292">MRIRLEVNESLVKMYCEIPTQDLEKYRKWLIWCVTVSLPVLVSYSTAIKFLPHGTLPLHPSQEINKPVKLP</sequence>
<feature type="transmembrane region" description="Helical" evidence="1">
    <location>
        <begin position="29"/>
        <end position="51"/>
    </location>
</feature>